<reference evidence="1" key="2">
    <citation type="journal article" date="2015" name="Fish Shellfish Immunol.">
        <title>Early steps in the European eel (Anguilla anguilla)-Vibrio vulnificus interaction in the gills: Role of the RtxA13 toxin.</title>
        <authorList>
            <person name="Callol A."/>
            <person name="Pajuelo D."/>
            <person name="Ebbesson L."/>
            <person name="Teles M."/>
            <person name="MacKenzie S."/>
            <person name="Amaro C."/>
        </authorList>
    </citation>
    <scope>NUCLEOTIDE SEQUENCE</scope>
</reference>
<protein>
    <submittedName>
        <fullName evidence="1">Uncharacterized protein</fullName>
    </submittedName>
</protein>
<accession>A0A0E9TZX3</accession>
<organism evidence="1">
    <name type="scientific">Anguilla anguilla</name>
    <name type="common">European freshwater eel</name>
    <name type="synonym">Muraena anguilla</name>
    <dbReference type="NCBI Taxonomy" id="7936"/>
    <lineage>
        <taxon>Eukaryota</taxon>
        <taxon>Metazoa</taxon>
        <taxon>Chordata</taxon>
        <taxon>Craniata</taxon>
        <taxon>Vertebrata</taxon>
        <taxon>Euteleostomi</taxon>
        <taxon>Actinopterygii</taxon>
        <taxon>Neopterygii</taxon>
        <taxon>Teleostei</taxon>
        <taxon>Anguilliformes</taxon>
        <taxon>Anguillidae</taxon>
        <taxon>Anguilla</taxon>
    </lineage>
</organism>
<sequence>MLRTVTPHSA</sequence>
<evidence type="ECO:0000313" key="1">
    <source>
        <dbReference type="EMBL" id="JAH58253.1"/>
    </source>
</evidence>
<proteinExistence type="predicted"/>
<dbReference type="EMBL" id="GBXM01050324">
    <property type="protein sequence ID" value="JAH58253.1"/>
    <property type="molecule type" value="Transcribed_RNA"/>
</dbReference>
<reference evidence="1" key="1">
    <citation type="submission" date="2014-11" db="EMBL/GenBank/DDBJ databases">
        <authorList>
            <person name="Amaro Gonzalez C."/>
        </authorList>
    </citation>
    <scope>NUCLEOTIDE SEQUENCE</scope>
</reference>
<name>A0A0E9TZX3_ANGAN</name>